<protein>
    <submittedName>
        <fullName evidence="2">CoA transferase</fullName>
    </submittedName>
</protein>
<name>A0A418YXS9_9SPHN</name>
<dbReference type="GO" id="GO:0008410">
    <property type="term" value="F:CoA-transferase activity"/>
    <property type="evidence" value="ECO:0007669"/>
    <property type="project" value="TreeGrafter"/>
</dbReference>
<organism evidence="2 3">
    <name type="scientific">Sphingobium terrigena</name>
    <dbReference type="NCBI Taxonomy" id="2304063"/>
    <lineage>
        <taxon>Bacteria</taxon>
        <taxon>Pseudomonadati</taxon>
        <taxon>Pseudomonadota</taxon>
        <taxon>Alphaproteobacteria</taxon>
        <taxon>Sphingomonadales</taxon>
        <taxon>Sphingomonadaceae</taxon>
        <taxon>Sphingobium</taxon>
    </lineage>
</organism>
<dbReference type="Pfam" id="PF02515">
    <property type="entry name" value="CoA_transf_3"/>
    <property type="match status" value="1"/>
</dbReference>
<proteinExistence type="predicted"/>
<dbReference type="InterPro" id="IPR050483">
    <property type="entry name" value="CoA-transferase_III_domain"/>
</dbReference>
<dbReference type="SUPFAM" id="SSF89796">
    <property type="entry name" value="CoA-transferase family III (CaiB/BaiF)"/>
    <property type="match status" value="1"/>
</dbReference>
<accession>A0A418YXS9</accession>
<dbReference type="Gene3D" id="3.40.50.10540">
    <property type="entry name" value="Crotonobetainyl-coa:carnitine coa-transferase, domain 1"/>
    <property type="match status" value="1"/>
</dbReference>
<dbReference type="InterPro" id="IPR023606">
    <property type="entry name" value="CoA-Trfase_III_dom_1_sf"/>
</dbReference>
<dbReference type="AlphaFoldDB" id="A0A418YXS9"/>
<dbReference type="PANTHER" id="PTHR48207">
    <property type="entry name" value="SUCCINATE--HYDROXYMETHYLGLUTARATE COA-TRANSFERASE"/>
    <property type="match status" value="1"/>
</dbReference>
<evidence type="ECO:0000313" key="2">
    <source>
        <dbReference type="EMBL" id="RJG57656.1"/>
    </source>
</evidence>
<keyword evidence="3" id="KW-1185">Reference proteome</keyword>
<dbReference type="InterPro" id="IPR003673">
    <property type="entry name" value="CoA-Trfase_fam_III"/>
</dbReference>
<reference evidence="2 3" key="1">
    <citation type="submission" date="2018-08" db="EMBL/GenBank/DDBJ databases">
        <title>Sphingobium sp. EO9.</title>
        <authorList>
            <person name="Park Y."/>
            <person name="Kim K.H."/>
            <person name="Jeon C.O."/>
        </authorList>
    </citation>
    <scope>NUCLEOTIDE SEQUENCE [LARGE SCALE GENOMIC DNA]</scope>
    <source>
        <strain evidence="2 3">EO9</strain>
    </source>
</reference>
<dbReference type="InterPro" id="IPR044855">
    <property type="entry name" value="CoA-Trfase_III_dom3_sf"/>
</dbReference>
<dbReference type="Proteomes" id="UP000283469">
    <property type="component" value="Unassembled WGS sequence"/>
</dbReference>
<dbReference type="OrthoDB" id="5720311at2"/>
<sequence>MDQLPLKGIRVVEMSHMVMGPTCGMLLATLGADVIKVEPPAGDKTRELTGMATSFFPLFNRGKRSIVLDLASDDGREALDRLLATADVFVENFKDETIARNGIQASQLAERYPRLIIAAHKGFLSGPYEHRPALDEVVQMMTGLAHMTGLPGKPLRVGASVNDIMGGMFGVIGVLSALRDRDRTGRGTEVRIGLFENCLFTVAQHIVQFQMTGIPVPPMAQKAAAWPVYDIFETADGRKLFVAATTSGQWQAFCTAFGFEDLLTDPELQTVSDRILARPKLIPRFALRIAQDRLDVLLVKLDELGLPFAPINAPEDLLDDPHVRRPGGLVEMRGVDDQIIKVPALPLEFDQHSIETLTQVPLLGGDTMNVLTELGYSSAEAAVIVGRTEHAA</sequence>
<gene>
    <name evidence="2" type="ORF">D0Z70_00020</name>
</gene>
<comment type="caution">
    <text evidence="2">The sequence shown here is derived from an EMBL/GenBank/DDBJ whole genome shotgun (WGS) entry which is preliminary data.</text>
</comment>
<evidence type="ECO:0000313" key="3">
    <source>
        <dbReference type="Proteomes" id="UP000283469"/>
    </source>
</evidence>
<evidence type="ECO:0000256" key="1">
    <source>
        <dbReference type="ARBA" id="ARBA00022679"/>
    </source>
</evidence>
<dbReference type="PANTHER" id="PTHR48207:SF3">
    <property type="entry name" value="SUCCINATE--HYDROXYMETHYLGLUTARATE COA-TRANSFERASE"/>
    <property type="match status" value="1"/>
</dbReference>
<dbReference type="Gene3D" id="3.30.1540.10">
    <property type="entry name" value="formyl-coa transferase, domain 3"/>
    <property type="match status" value="1"/>
</dbReference>
<dbReference type="RefSeq" id="WP_119743388.1">
    <property type="nucleotide sequence ID" value="NZ_QVRA01000001.1"/>
</dbReference>
<dbReference type="EMBL" id="QVRA01000001">
    <property type="protein sequence ID" value="RJG57656.1"/>
    <property type="molecule type" value="Genomic_DNA"/>
</dbReference>
<keyword evidence="1 2" id="KW-0808">Transferase</keyword>